<dbReference type="GO" id="GO:0006412">
    <property type="term" value="P:translation"/>
    <property type="evidence" value="ECO:0007669"/>
    <property type="project" value="UniProtKB-UniRule"/>
</dbReference>
<dbReference type="GO" id="GO:0003735">
    <property type="term" value="F:structural constituent of ribosome"/>
    <property type="evidence" value="ECO:0007669"/>
    <property type="project" value="InterPro"/>
</dbReference>
<dbReference type="InterPro" id="IPR021131">
    <property type="entry name" value="Ribosomal_uL15/eL18"/>
</dbReference>
<dbReference type="AlphaFoldDB" id="A0A346A3T4"/>
<dbReference type="EMBL" id="CP031417">
    <property type="protein sequence ID" value="AXK83831.1"/>
    <property type="molecule type" value="Genomic_DNA"/>
</dbReference>
<dbReference type="RefSeq" id="WP_115694210.1">
    <property type="nucleotide sequence ID" value="NZ_CP031417.1"/>
</dbReference>
<keyword evidence="2 4" id="KW-0689">Ribosomal protein</keyword>
<gene>
    <name evidence="4" type="primary">rplO</name>
    <name evidence="8" type="ORF">DW352_03050</name>
</gene>
<keyword evidence="4" id="KW-0699">rRNA-binding</keyword>
<dbReference type="GO" id="GO:0022625">
    <property type="term" value="C:cytosolic large ribosomal subunit"/>
    <property type="evidence" value="ECO:0007669"/>
    <property type="project" value="TreeGrafter"/>
</dbReference>
<accession>A0A346A3T4</accession>
<dbReference type="InterPro" id="IPR036227">
    <property type="entry name" value="Ribosomal_uL15/eL18_sf"/>
</dbReference>
<feature type="region of interest" description="Disordered" evidence="6">
    <location>
        <begin position="1"/>
        <end position="40"/>
    </location>
</feature>
<dbReference type="KEGG" id="ptaw:DW352_03050"/>
<sequence length="177" mass="18470">MKLNQIADNAGARQKRTRLGRGIGSGKGKTGGRGGKGQTARTGVRIKGFEGGQMPLHRRLPKRGFRNTSFQLSLNEINLGKVQAAIDAGTLDAKSPVNAEALVKAGLMRRAKDGVKLLGQGELKAKVAFEVFGASKSAVAAVEKAGGSVKILAPAVEETDEEPKGKNARKAKEAAKA</sequence>
<organism evidence="8 9">
    <name type="scientific">Pseudolabrys taiwanensis</name>
    <dbReference type="NCBI Taxonomy" id="331696"/>
    <lineage>
        <taxon>Bacteria</taxon>
        <taxon>Pseudomonadati</taxon>
        <taxon>Pseudomonadota</taxon>
        <taxon>Alphaproteobacteria</taxon>
        <taxon>Hyphomicrobiales</taxon>
        <taxon>Xanthobacteraceae</taxon>
        <taxon>Pseudolabrys</taxon>
    </lineage>
</organism>
<dbReference type="Proteomes" id="UP000254889">
    <property type="component" value="Chromosome"/>
</dbReference>
<dbReference type="Gene3D" id="3.100.10.10">
    <property type="match status" value="1"/>
</dbReference>
<comment type="function">
    <text evidence="4">Binds to the 23S rRNA.</text>
</comment>
<dbReference type="NCBIfam" id="TIGR01071">
    <property type="entry name" value="rplO_bact"/>
    <property type="match status" value="1"/>
</dbReference>
<evidence type="ECO:0000256" key="4">
    <source>
        <dbReference type="HAMAP-Rule" id="MF_01341"/>
    </source>
</evidence>
<keyword evidence="4" id="KW-0694">RNA-binding</keyword>
<feature type="compositionally biased region" description="Gly residues" evidence="6">
    <location>
        <begin position="21"/>
        <end position="37"/>
    </location>
</feature>
<protein>
    <recommendedName>
        <fullName evidence="4">Large ribosomal subunit protein uL15</fullName>
    </recommendedName>
</protein>
<keyword evidence="3 4" id="KW-0687">Ribonucleoprotein</keyword>
<feature type="domain" description="Large ribosomal subunit protein uL15/eL18" evidence="7">
    <location>
        <begin position="76"/>
        <end position="149"/>
    </location>
</feature>
<dbReference type="InterPro" id="IPR030878">
    <property type="entry name" value="Ribosomal_uL15"/>
</dbReference>
<evidence type="ECO:0000313" key="9">
    <source>
        <dbReference type="Proteomes" id="UP000254889"/>
    </source>
</evidence>
<feature type="compositionally biased region" description="Basic and acidic residues" evidence="6">
    <location>
        <begin position="162"/>
        <end position="177"/>
    </location>
</feature>
<comment type="subunit">
    <text evidence="4">Part of the 50S ribosomal subunit.</text>
</comment>
<dbReference type="HAMAP" id="MF_01341">
    <property type="entry name" value="Ribosomal_uL15"/>
    <property type="match status" value="1"/>
</dbReference>
<evidence type="ECO:0000256" key="2">
    <source>
        <dbReference type="ARBA" id="ARBA00022980"/>
    </source>
</evidence>
<evidence type="ECO:0000313" key="8">
    <source>
        <dbReference type="EMBL" id="AXK83831.1"/>
    </source>
</evidence>
<dbReference type="PANTHER" id="PTHR12934:SF11">
    <property type="entry name" value="LARGE RIBOSOMAL SUBUNIT PROTEIN UL15M"/>
    <property type="match status" value="1"/>
</dbReference>
<dbReference type="OrthoDB" id="9810293at2"/>
<dbReference type="InterPro" id="IPR005749">
    <property type="entry name" value="Ribosomal_uL15_bac-type"/>
</dbReference>
<keyword evidence="9" id="KW-1185">Reference proteome</keyword>
<dbReference type="PROSITE" id="PS00475">
    <property type="entry name" value="RIBOSOMAL_L15"/>
    <property type="match status" value="1"/>
</dbReference>
<dbReference type="Pfam" id="PF00828">
    <property type="entry name" value="Ribosomal_L27A"/>
    <property type="match status" value="1"/>
</dbReference>
<evidence type="ECO:0000256" key="3">
    <source>
        <dbReference type="ARBA" id="ARBA00023274"/>
    </source>
</evidence>
<feature type="region of interest" description="Disordered" evidence="6">
    <location>
        <begin position="156"/>
        <end position="177"/>
    </location>
</feature>
<name>A0A346A3T4_9HYPH</name>
<dbReference type="SUPFAM" id="SSF52080">
    <property type="entry name" value="Ribosomal proteins L15p and L18e"/>
    <property type="match status" value="1"/>
</dbReference>
<evidence type="ECO:0000256" key="6">
    <source>
        <dbReference type="SAM" id="MobiDB-lite"/>
    </source>
</evidence>
<proteinExistence type="inferred from homology"/>
<dbReference type="PANTHER" id="PTHR12934">
    <property type="entry name" value="50S RIBOSOMAL PROTEIN L15"/>
    <property type="match status" value="1"/>
</dbReference>
<evidence type="ECO:0000256" key="5">
    <source>
        <dbReference type="RuleBase" id="RU003888"/>
    </source>
</evidence>
<evidence type="ECO:0000259" key="7">
    <source>
        <dbReference type="Pfam" id="PF00828"/>
    </source>
</evidence>
<dbReference type="GO" id="GO:0019843">
    <property type="term" value="F:rRNA binding"/>
    <property type="evidence" value="ECO:0007669"/>
    <property type="project" value="UniProtKB-UniRule"/>
</dbReference>
<comment type="similarity">
    <text evidence="1 4 5">Belongs to the universal ribosomal protein uL15 family.</text>
</comment>
<evidence type="ECO:0000256" key="1">
    <source>
        <dbReference type="ARBA" id="ARBA00007320"/>
    </source>
</evidence>
<reference evidence="8 9" key="1">
    <citation type="submission" date="2018-07" db="EMBL/GenBank/DDBJ databases">
        <authorList>
            <person name="Quirk P.G."/>
            <person name="Krulwich T.A."/>
        </authorList>
    </citation>
    <scope>NUCLEOTIDE SEQUENCE [LARGE SCALE GENOMIC DNA]</scope>
    <source>
        <strain evidence="8 9">CC-BB4</strain>
    </source>
</reference>
<dbReference type="InterPro" id="IPR001196">
    <property type="entry name" value="Ribosomal_uL15_CS"/>
</dbReference>